<organism evidence="1 2">
    <name type="scientific">Leucogyrophana mollusca</name>
    <dbReference type="NCBI Taxonomy" id="85980"/>
    <lineage>
        <taxon>Eukaryota</taxon>
        <taxon>Fungi</taxon>
        <taxon>Dikarya</taxon>
        <taxon>Basidiomycota</taxon>
        <taxon>Agaricomycotina</taxon>
        <taxon>Agaricomycetes</taxon>
        <taxon>Agaricomycetidae</taxon>
        <taxon>Boletales</taxon>
        <taxon>Boletales incertae sedis</taxon>
        <taxon>Leucogyrophana</taxon>
    </lineage>
</organism>
<gene>
    <name evidence="1" type="ORF">BV22DRAFT_1076286</name>
</gene>
<protein>
    <submittedName>
        <fullName evidence="1">Uncharacterized protein</fullName>
    </submittedName>
</protein>
<name>A0ACB8AXU5_9AGAM</name>
<evidence type="ECO:0000313" key="1">
    <source>
        <dbReference type="EMBL" id="KAH7918351.1"/>
    </source>
</evidence>
<proteinExistence type="predicted"/>
<keyword evidence="2" id="KW-1185">Reference proteome</keyword>
<reference evidence="1" key="1">
    <citation type="journal article" date="2021" name="New Phytol.">
        <title>Evolutionary innovations through gain and loss of genes in the ectomycorrhizal Boletales.</title>
        <authorList>
            <person name="Wu G."/>
            <person name="Miyauchi S."/>
            <person name="Morin E."/>
            <person name="Kuo A."/>
            <person name="Drula E."/>
            <person name="Varga T."/>
            <person name="Kohler A."/>
            <person name="Feng B."/>
            <person name="Cao Y."/>
            <person name="Lipzen A."/>
            <person name="Daum C."/>
            <person name="Hundley H."/>
            <person name="Pangilinan J."/>
            <person name="Johnson J."/>
            <person name="Barry K."/>
            <person name="LaButti K."/>
            <person name="Ng V."/>
            <person name="Ahrendt S."/>
            <person name="Min B."/>
            <person name="Choi I.G."/>
            <person name="Park H."/>
            <person name="Plett J.M."/>
            <person name="Magnuson J."/>
            <person name="Spatafora J.W."/>
            <person name="Nagy L.G."/>
            <person name="Henrissat B."/>
            <person name="Grigoriev I.V."/>
            <person name="Yang Z.L."/>
            <person name="Xu J."/>
            <person name="Martin F.M."/>
        </authorList>
    </citation>
    <scope>NUCLEOTIDE SEQUENCE</scope>
    <source>
        <strain evidence="1">KUC20120723A-06</strain>
    </source>
</reference>
<accession>A0ACB8AXU5</accession>
<evidence type="ECO:0000313" key="2">
    <source>
        <dbReference type="Proteomes" id="UP000790709"/>
    </source>
</evidence>
<dbReference type="EMBL" id="MU266801">
    <property type="protein sequence ID" value="KAH7918351.1"/>
    <property type="molecule type" value="Genomic_DNA"/>
</dbReference>
<dbReference type="Proteomes" id="UP000790709">
    <property type="component" value="Unassembled WGS sequence"/>
</dbReference>
<sequence length="401" mass="43470">MHIQSESRHSAKSQRIASHSDGAAHATSSNVSGSPKISRPSVEVDAKPSLDNSPSDSTNFWQLLDFSALTSQSDILARFEDVANALLCEFHIVLVRGGIQTEYEILELEFYLQKSGCHEDPFTHGSEEQERSGQWYFHRAPKRGGSQPALSATVAGGYRGGTRKGMDLTLGGPVTSKYFAGEGKASSTSATVLRGGALLRTLRRLSDGKVISGPSLLVDEILRASGASNINDLVTAKWNGDISASAPSTNGRAVSMSLRMKSPSTSTKKPRVFCSPRIGLDLSNLETSKSVTHPRVVFVGKPYRYFTHPHLLTANGRSQTFVGIYRASEHLDNESRLKKELCALTGIKEQTVAKYLSDYRLGYDEGNLASFVGPAGKGVCASTSMYLKMMGVLERLQEESE</sequence>
<comment type="caution">
    <text evidence="1">The sequence shown here is derived from an EMBL/GenBank/DDBJ whole genome shotgun (WGS) entry which is preliminary data.</text>
</comment>